<dbReference type="Pfam" id="PF04548">
    <property type="entry name" value="AIG1"/>
    <property type="match status" value="1"/>
</dbReference>
<evidence type="ECO:0000313" key="6">
    <source>
        <dbReference type="Proteomes" id="UP001059041"/>
    </source>
</evidence>
<dbReference type="PANTHER" id="PTHR10903">
    <property type="entry name" value="GTPASE, IMAP FAMILY MEMBER-RELATED"/>
    <property type="match status" value="1"/>
</dbReference>
<reference evidence="5" key="1">
    <citation type="submission" date="2021-02" db="EMBL/GenBank/DDBJ databases">
        <title>Comparative genomics reveals that relaxation of natural selection precedes convergent phenotypic evolution of cavefish.</title>
        <authorList>
            <person name="Peng Z."/>
        </authorList>
    </citation>
    <scope>NUCLEOTIDE SEQUENCE</scope>
    <source>
        <tissue evidence="5">Muscle</tissue>
    </source>
</reference>
<evidence type="ECO:0000313" key="5">
    <source>
        <dbReference type="EMBL" id="KAI7804106.1"/>
    </source>
</evidence>
<sequence length="271" mass="31027">MMQSVSSSPHFHLVLLGQVGAGKSATGNTILGKNSFKSRKSLKAVTQELQKERVTIDGLCFDIYDTPGFFSPGVQKKDIKGKCQEVLHLNASVPTVFLFVVSTDRFTEQEKKTADIVVKFLGGKHLQNTWILFTKGDELQSNEVTIEEYMEDSEDLKDLVKKLHNRYHVFTNKMSEHDPNNKKQVDDLIVKIRSTNSSICKYVPVWCYKKHSLPNLFFRTSEPEDRQCAPSLKIVRNVHNVNLVGYKVSFILEMFLECDVSTYCDFNRLYE</sequence>
<dbReference type="SUPFAM" id="SSF52540">
    <property type="entry name" value="P-loop containing nucleoside triphosphate hydrolases"/>
    <property type="match status" value="1"/>
</dbReference>
<accession>A0A9W7WLK6</accession>
<gene>
    <name evidence="5" type="ORF">IRJ41_024611</name>
</gene>
<name>A0A9W7WLK6_TRIRA</name>
<evidence type="ECO:0000259" key="4">
    <source>
        <dbReference type="PROSITE" id="PS51720"/>
    </source>
</evidence>
<dbReference type="EMBL" id="JAFHDT010000011">
    <property type="protein sequence ID" value="KAI7804106.1"/>
    <property type="molecule type" value="Genomic_DNA"/>
</dbReference>
<keyword evidence="6" id="KW-1185">Reference proteome</keyword>
<dbReference type="PANTHER" id="PTHR10903:SF170">
    <property type="entry name" value="GTPASE IMAP FAMILY MEMBER 7"/>
    <property type="match status" value="1"/>
</dbReference>
<dbReference type="PROSITE" id="PS51720">
    <property type="entry name" value="G_AIG1"/>
    <property type="match status" value="1"/>
</dbReference>
<keyword evidence="2" id="KW-0547">Nucleotide-binding</keyword>
<evidence type="ECO:0000256" key="2">
    <source>
        <dbReference type="ARBA" id="ARBA00022741"/>
    </source>
</evidence>
<dbReference type="InterPro" id="IPR006703">
    <property type="entry name" value="G_AIG1"/>
</dbReference>
<feature type="domain" description="AIG1-type G" evidence="4">
    <location>
        <begin position="8"/>
        <end position="222"/>
    </location>
</feature>
<dbReference type="InterPro" id="IPR027417">
    <property type="entry name" value="P-loop_NTPase"/>
</dbReference>
<comment type="similarity">
    <text evidence="1">Belongs to the TRAFAC class TrmE-Era-EngA-EngB-Septin-like GTPase superfamily. AIG1/Toc34/Toc159-like paraseptin GTPase family. IAN subfamily.</text>
</comment>
<protein>
    <submittedName>
        <fullName evidence="5">GTPase IMAP family member 4-like</fullName>
    </submittedName>
</protein>
<evidence type="ECO:0000256" key="3">
    <source>
        <dbReference type="ARBA" id="ARBA00023134"/>
    </source>
</evidence>
<dbReference type="Gene3D" id="3.40.50.300">
    <property type="entry name" value="P-loop containing nucleotide triphosphate hydrolases"/>
    <property type="match status" value="1"/>
</dbReference>
<dbReference type="GO" id="GO:0005525">
    <property type="term" value="F:GTP binding"/>
    <property type="evidence" value="ECO:0007669"/>
    <property type="project" value="UniProtKB-KW"/>
</dbReference>
<comment type="caution">
    <text evidence="5">The sequence shown here is derived from an EMBL/GenBank/DDBJ whole genome shotgun (WGS) entry which is preliminary data.</text>
</comment>
<dbReference type="AlphaFoldDB" id="A0A9W7WLK6"/>
<keyword evidence="3" id="KW-0342">GTP-binding</keyword>
<proteinExistence type="inferred from homology"/>
<organism evidence="5 6">
    <name type="scientific">Triplophysa rosa</name>
    <name type="common">Cave loach</name>
    <dbReference type="NCBI Taxonomy" id="992332"/>
    <lineage>
        <taxon>Eukaryota</taxon>
        <taxon>Metazoa</taxon>
        <taxon>Chordata</taxon>
        <taxon>Craniata</taxon>
        <taxon>Vertebrata</taxon>
        <taxon>Euteleostomi</taxon>
        <taxon>Actinopterygii</taxon>
        <taxon>Neopterygii</taxon>
        <taxon>Teleostei</taxon>
        <taxon>Ostariophysi</taxon>
        <taxon>Cypriniformes</taxon>
        <taxon>Nemacheilidae</taxon>
        <taxon>Triplophysa</taxon>
    </lineage>
</organism>
<evidence type="ECO:0000256" key="1">
    <source>
        <dbReference type="ARBA" id="ARBA00008535"/>
    </source>
</evidence>
<dbReference type="Proteomes" id="UP001059041">
    <property type="component" value="Linkage Group LG11"/>
</dbReference>
<dbReference type="InterPro" id="IPR045058">
    <property type="entry name" value="GIMA/IAN/Toc"/>
</dbReference>